<keyword evidence="3" id="KW-1185">Reference proteome</keyword>
<keyword evidence="1" id="KW-0812">Transmembrane</keyword>
<dbReference type="EMBL" id="BMEV01000062">
    <property type="protein sequence ID" value="GFZ85549.1"/>
    <property type="molecule type" value="Genomic_DNA"/>
</dbReference>
<keyword evidence="1" id="KW-0472">Membrane</keyword>
<dbReference type="AlphaFoldDB" id="A0A8J2TQK1"/>
<feature type="transmembrane region" description="Helical" evidence="1">
    <location>
        <begin position="63"/>
        <end position="84"/>
    </location>
</feature>
<accession>A0A8J2TQK1</accession>
<protein>
    <submittedName>
        <fullName evidence="2">Uncharacterized protein</fullName>
    </submittedName>
</protein>
<feature type="transmembrane region" description="Helical" evidence="1">
    <location>
        <begin position="90"/>
        <end position="109"/>
    </location>
</feature>
<dbReference type="RefSeq" id="WP_188392952.1">
    <property type="nucleotide sequence ID" value="NZ_BMEV01000062.1"/>
</dbReference>
<evidence type="ECO:0000256" key="1">
    <source>
        <dbReference type="SAM" id="Phobius"/>
    </source>
</evidence>
<comment type="caution">
    <text evidence="2">The sequence shown here is derived from an EMBL/GenBank/DDBJ whole genome shotgun (WGS) entry which is preliminary data.</text>
</comment>
<keyword evidence="1" id="KW-1133">Transmembrane helix</keyword>
<evidence type="ECO:0000313" key="2">
    <source>
        <dbReference type="EMBL" id="GFZ85549.1"/>
    </source>
</evidence>
<reference evidence="2" key="1">
    <citation type="journal article" date="2014" name="Int. J. Syst. Evol. Microbiol.">
        <title>Complete genome sequence of Corynebacterium casei LMG S-19264T (=DSM 44701T), isolated from a smear-ripened cheese.</title>
        <authorList>
            <consortium name="US DOE Joint Genome Institute (JGI-PGF)"/>
            <person name="Walter F."/>
            <person name="Albersmeier A."/>
            <person name="Kalinowski J."/>
            <person name="Ruckert C."/>
        </authorList>
    </citation>
    <scope>NUCLEOTIDE SEQUENCE</scope>
    <source>
        <strain evidence="2">CGMCC 1.12360</strain>
    </source>
</reference>
<dbReference type="Proteomes" id="UP000602050">
    <property type="component" value="Unassembled WGS sequence"/>
</dbReference>
<proteinExistence type="predicted"/>
<name>A0A8J2TQK1_9BACI</name>
<feature type="transmembrane region" description="Helical" evidence="1">
    <location>
        <begin position="12"/>
        <end position="29"/>
    </location>
</feature>
<organism evidence="2 3">
    <name type="scientific">Compostibacillus humi</name>
    <dbReference type="NCBI Taxonomy" id="1245525"/>
    <lineage>
        <taxon>Bacteria</taxon>
        <taxon>Bacillati</taxon>
        <taxon>Bacillota</taxon>
        <taxon>Bacilli</taxon>
        <taxon>Bacillales</taxon>
        <taxon>Bacillaceae</taxon>
        <taxon>Compostibacillus</taxon>
    </lineage>
</organism>
<gene>
    <name evidence="2" type="ORF">GCM10010978_27040</name>
</gene>
<reference evidence="2" key="2">
    <citation type="submission" date="2020-09" db="EMBL/GenBank/DDBJ databases">
        <authorList>
            <person name="Sun Q."/>
            <person name="Zhou Y."/>
        </authorList>
    </citation>
    <scope>NUCLEOTIDE SEQUENCE</scope>
    <source>
        <strain evidence="2">CGMCC 1.12360</strain>
    </source>
</reference>
<evidence type="ECO:0000313" key="3">
    <source>
        <dbReference type="Proteomes" id="UP000602050"/>
    </source>
</evidence>
<sequence>MKKIGWNVAMNLFPFIIYTFLLINDYFPGTVLPDFHLEKINFALFILLLFIGRTREAGLSDVAYAICFHFYILFLIAVFTLAGGESQSGLSLNNIFLWIVFAVSLYDVYKDWRRLKLSNS</sequence>